<evidence type="ECO:0008006" key="4">
    <source>
        <dbReference type="Google" id="ProtNLM"/>
    </source>
</evidence>
<dbReference type="EMBL" id="BNAW01000006">
    <property type="protein sequence ID" value="GHG05977.1"/>
    <property type="molecule type" value="Genomic_DNA"/>
</dbReference>
<evidence type="ECO:0000313" key="2">
    <source>
        <dbReference type="EMBL" id="GHG05977.1"/>
    </source>
</evidence>
<evidence type="ECO:0000256" key="1">
    <source>
        <dbReference type="SAM" id="Phobius"/>
    </source>
</evidence>
<protein>
    <recommendedName>
        <fullName evidence="4">DUF5642 domain-containing protein</fullName>
    </recommendedName>
</protein>
<proteinExistence type="predicted"/>
<evidence type="ECO:0000313" key="3">
    <source>
        <dbReference type="Proteomes" id="UP000649955"/>
    </source>
</evidence>
<reference evidence="3" key="1">
    <citation type="journal article" date="2019" name="Int. J. Syst. Evol. Microbiol.">
        <title>The Global Catalogue of Microorganisms (GCM) 10K type strain sequencing project: providing services to taxonomists for standard genome sequencing and annotation.</title>
        <authorList>
            <consortium name="The Broad Institute Genomics Platform"/>
            <consortium name="The Broad Institute Genome Sequencing Center for Infectious Disease"/>
            <person name="Wu L."/>
            <person name="Ma J."/>
        </authorList>
    </citation>
    <scope>NUCLEOTIDE SEQUENCE [LARGE SCALE GENOMIC DNA]</scope>
    <source>
        <strain evidence="3">CGMCC 4.7680</strain>
    </source>
</reference>
<gene>
    <name evidence="2" type="ORF">GCM10017567_22940</name>
</gene>
<dbReference type="Proteomes" id="UP000649955">
    <property type="component" value="Unassembled WGS sequence"/>
</dbReference>
<organism evidence="2 3">
    <name type="scientific">Amycolatopsis bullii</name>
    <dbReference type="NCBI Taxonomy" id="941987"/>
    <lineage>
        <taxon>Bacteria</taxon>
        <taxon>Bacillati</taxon>
        <taxon>Actinomycetota</taxon>
        <taxon>Actinomycetes</taxon>
        <taxon>Pseudonocardiales</taxon>
        <taxon>Pseudonocardiaceae</taxon>
        <taxon>Amycolatopsis</taxon>
    </lineage>
</organism>
<feature type="transmembrane region" description="Helical" evidence="1">
    <location>
        <begin position="40"/>
        <end position="59"/>
    </location>
</feature>
<keyword evidence="1" id="KW-1133">Transmembrane helix</keyword>
<dbReference type="RefSeq" id="WP_191309070.1">
    <property type="nucleotide sequence ID" value="NZ_BNAW01000006.1"/>
</dbReference>
<keyword evidence="1" id="KW-0812">Transmembrane</keyword>
<keyword evidence="3" id="KW-1185">Reference proteome</keyword>
<name>A0ABQ3K8T4_9PSEU</name>
<sequence length="268" mass="28509">MDEQMLAREFTAAVRTEPPLGFDPDEVVTRVARRRHRRRAILLACAGVVVAAAVAAVAIPRADVPAQPASPGGAPRIVPSAGERWWPPGTGEIAQPSDARISARAPRIAEHLEEVLRKMRPPAEPIRRDSVTSAHFGGIMPTSQRGVAITEHGGPEATGYSLTVEVFVPTNPVARFQPRQLCAEMKVQISPSTTCRYADVGTSGILMTSEADTPDREGTMQHGITVTDFRADGSYVVVSLGGTVGVRGPLPLTAEELATLARDPGLTL</sequence>
<keyword evidence="1" id="KW-0472">Membrane</keyword>
<comment type="caution">
    <text evidence="2">The sequence shown here is derived from an EMBL/GenBank/DDBJ whole genome shotgun (WGS) entry which is preliminary data.</text>
</comment>
<accession>A0ABQ3K8T4</accession>